<keyword evidence="3" id="KW-1185">Reference proteome</keyword>
<comment type="caution">
    <text evidence="2">The sequence shown here is derived from an EMBL/GenBank/DDBJ whole genome shotgun (WGS) entry which is preliminary data.</text>
</comment>
<evidence type="ECO:0000313" key="3">
    <source>
        <dbReference type="Proteomes" id="UP001595792"/>
    </source>
</evidence>
<keyword evidence="1" id="KW-0732">Signal</keyword>
<organism evidence="2 3">
    <name type="scientific">Pedobacter jamesrossensis</name>
    <dbReference type="NCBI Taxonomy" id="1908238"/>
    <lineage>
        <taxon>Bacteria</taxon>
        <taxon>Pseudomonadati</taxon>
        <taxon>Bacteroidota</taxon>
        <taxon>Sphingobacteriia</taxon>
        <taxon>Sphingobacteriales</taxon>
        <taxon>Sphingobacteriaceae</taxon>
        <taxon>Pedobacter</taxon>
    </lineage>
</organism>
<name>A0ABV8NHV4_9SPHI</name>
<gene>
    <name evidence="2" type="ORF">ACFOUY_02180</name>
</gene>
<proteinExistence type="predicted"/>
<dbReference type="InterPro" id="IPR025631">
    <property type="entry name" value="Porin_10"/>
</dbReference>
<dbReference type="Proteomes" id="UP001595792">
    <property type="component" value="Unassembled WGS sequence"/>
</dbReference>
<reference evidence="3" key="1">
    <citation type="journal article" date="2019" name="Int. J. Syst. Evol. Microbiol.">
        <title>The Global Catalogue of Microorganisms (GCM) 10K type strain sequencing project: providing services to taxonomists for standard genome sequencing and annotation.</title>
        <authorList>
            <consortium name="The Broad Institute Genomics Platform"/>
            <consortium name="The Broad Institute Genome Sequencing Center for Infectious Disease"/>
            <person name="Wu L."/>
            <person name="Ma J."/>
        </authorList>
    </citation>
    <scope>NUCLEOTIDE SEQUENCE [LARGE SCALE GENOMIC DNA]</scope>
    <source>
        <strain evidence="3">CCM 8689</strain>
    </source>
</reference>
<evidence type="ECO:0000313" key="2">
    <source>
        <dbReference type="EMBL" id="MFC4195503.1"/>
    </source>
</evidence>
<protein>
    <submittedName>
        <fullName evidence="2">Porin</fullName>
    </submittedName>
</protein>
<feature type="chain" id="PRO_5045062341" evidence="1">
    <location>
        <begin position="28"/>
        <end position="686"/>
    </location>
</feature>
<feature type="signal peptide" evidence="1">
    <location>
        <begin position="1"/>
        <end position="27"/>
    </location>
</feature>
<accession>A0ABV8NHV4</accession>
<dbReference type="RefSeq" id="WP_378958807.1">
    <property type="nucleotide sequence ID" value="NZ_JBHRXC010000016.1"/>
</dbReference>
<sequence length="686" mass="78646">MPNYKMRKVVLFCFLISLFVGVNNVLAQDLKTSVGKNKELDSLRKKEEGEKDSVVYNAKYIKFTKMALSKDSIVLIPLDTSTFNIQNYSPLMQPKHPTITTGSMGQVARPLLYEPSKRIGFDPGYHSLDYYALTPEDIIYYQARAPFTSLYLISAGQKEQLFRGIHSQNIKKNWNAGFNFNRMDSRGFYSRQRGDNLNIALFSWYQSPSKRYNMWASAIFNTMRAYENGSIRADSIFNSGYEKIARDAEAVRLSNARNLYRKNTIFLKQTYYVGRLDSSNTVNGSVVPTNKITYTVEYNNDSYDFTKDQEDDHTAIPKALSKIGKITIKPNDASDLLLDSVFTNDSTHVQHIKNEFLYSFFLRAKNSSVIKNELKLDAGIRHDYYSYASIGRRKNGNTYENRNFGFQNLSLIGALGYRFTSNIDLNLDVQQVFQGRNAGDFLYEAKSRIALSKSIGRIELGAYLQNQSPSEIFNFYNGNHYEWSNSNLKNTKVANLSFSYINDKLGLEAGAKYFLTSNYLYFGQGATALSIMPVQETSDISLIRLDVSKKWRFGKFAIENYLAYQKTDNENVLRTPEFYTCNSFYVDLTIFKVLKTNIGFDVRYNTAYANYSYSAAASQFYVGDATVFKSTPVVDLFLKTNLKRANIFIKYDYANQGLFSTGYYTVNRYPMPDALLKFGVTWNFYD</sequence>
<dbReference type="EMBL" id="JBHSBY010000014">
    <property type="protein sequence ID" value="MFC4195503.1"/>
    <property type="molecule type" value="Genomic_DNA"/>
</dbReference>
<dbReference type="SUPFAM" id="SSF56935">
    <property type="entry name" value="Porins"/>
    <property type="match status" value="1"/>
</dbReference>
<evidence type="ECO:0000256" key="1">
    <source>
        <dbReference type="SAM" id="SignalP"/>
    </source>
</evidence>
<dbReference type="Pfam" id="PF14121">
    <property type="entry name" value="Porin_10"/>
    <property type="match status" value="1"/>
</dbReference>